<evidence type="ECO:0000313" key="1">
    <source>
        <dbReference type="EMBL" id="QIB27641.1"/>
    </source>
</evidence>
<name>A0A6P1YEI2_9FIRM</name>
<protein>
    <submittedName>
        <fullName evidence="1">Uncharacterized protein</fullName>
    </submittedName>
</protein>
<dbReference type="Proteomes" id="UP000464452">
    <property type="component" value="Chromosome"/>
</dbReference>
<dbReference type="KEGG" id="cazo:G3A45_10280"/>
<dbReference type="AlphaFoldDB" id="A0A6P1YEI2"/>
<sequence length="78" mass="9168">MDKCTEICISCYKYKINDNFLKRLVIILGPVLMGSKSSELLSFPKHDKYLLDKIEIIKNIYETVRELNINCLKLKMKI</sequence>
<reference evidence="1 2" key="1">
    <citation type="submission" date="2020-02" db="EMBL/GenBank/DDBJ databases">
        <title>Thermophilic hydrogen producing bacteria, Caloranaerobacter azorensis.</title>
        <authorList>
            <person name="Baek K."/>
        </authorList>
    </citation>
    <scope>NUCLEOTIDE SEQUENCE [LARGE SCALE GENOMIC DNA]</scope>
    <source>
        <strain evidence="1 2">T3-1</strain>
    </source>
</reference>
<accession>A0A6P1YEI2</accession>
<dbReference type="EMBL" id="CP048617">
    <property type="protein sequence ID" value="QIB27641.1"/>
    <property type="molecule type" value="Genomic_DNA"/>
</dbReference>
<evidence type="ECO:0000313" key="2">
    <source>
        <dbReference type="Proteomes" id="UP000464452"/>
    </source>
</evidence>
<gene>
    <name evidence="1" type="ORF">G3A45_10280</name>
</gene>
<proteinExistence type="predicted"/>
<organism evidence="1 2">
    <name type="scientific">Caloranaerobacter azorensis</name>
    <dbReference type="NCBI Taxonomy" id="116090"/>
    <lineage>
        <taxon>Bacteria</taxon>
        <taxon>Bacillati</taxon>
        <taxon>Bacillota</taxon>
        <taxon>Tissierellia</taxon>
        <taxon>Tissierellales</taxon>
        <taxon>Thermohalobacteraceae</taxon>
        <taxon>Caloranaerobacter</taxon>
    </lineage>
</organism>
<dbReference type="RefSeq" id="WP_163235448.1">
    <property type="nucleotide sequence ID" value="NZ_CP048617.1"/>
</dbReference>